<keyword evidence="1" id="KW-1133">Transmembrane helix</keyword>
<accession>A0ABW1JHA1</accession>
<keyword evidence="1" id="KW-0472">Membrane</keyword>
<feature type="transmembrane region" description="Helical" evidence="1">
    <location>
        <begin position="328"/>
        <end position="346"/>
    </location>
</feature>
<feature type="transmembrane region" description="Helical" evidence="1">
    <location>
        <begin position="151"/>
        <end position="173"/>
    </location>
</feature>
<evidence type="ECO:0000256" key="1">
    <source>
        <dbReference type="SAM" id="Phobius"/>
    </source>
</evidence>
<name>A0ABW1JHA1_9ACTN</name>
<feature type="transmembrane region" description="Helical" evidence="1">
    <location>
        <begin position="419"/>
        <end position="443"/>
    </location>
</feature>
<sequence>MRSSAPGALLAHGVGSRQDLPLPFELAVAGAAAALVVSFVLLAVLWREPRIDGARAGRPLPRWLALVLDSRLTRTLLAAVGAVVTLYVLVPLLFGKDDADNPVPFVVFVLLWVGLVPLSVLFGPVWRRLNPLRHLHSGVLRLARLDPGEGALPLPAGIGYWPAAVGLLAFTWLELVAPDNATLPVLRLAITLYAAVQLLAGFVFGSHWFDRGDAFEVWSALFGRLSVFGRRDDGVLVVRSPLAGLDALRPAPGLVATVAVMLGTTAYDGASNAPRWFTFVQSSPVPQVLTKTGGLVLVVALVGLLFTVATALAGRIGGAAPSAMPRQFAHSLVPVALGYVVAHYWSLLVLEGQNAFILLSDPLGDGGNWLGLSDRAPNAALLTPHLVATVQVCAIVLGHVVGVVLAHDRAVRLFPRRHALVGQLPLLALMVTYTCGGLFLLFAA</sequence>
<feature type="transmembrane region" description="Helical" evidence="1">
    <location>
        <begin position="76"/>
        <end position="94"/>
    </location>
</feature>
<proteinExistence type="predicted"/>
<feature type="transmembrane region" description="Helical" evidence="1">
    <location>
        <begin position="294"/>
        <end position="316"/>
    </location>
</feature>
<dbReference type="RefSeq" id="WP_345715036.1">
    <property type="nucleotide sequence ID" value="NZ_BAABFP010000002.1"/>
</dbReference>
<dbReference type="Proteomes" id="UP001596189">
    <property type="component" value="Unassembled WGS sequence"/>
</dbReference>
<keyword evidence="1" id="KW-0812">Transmembrane</keyword>
<dbReference type="EMBL" id="JBHSRD010000004">
    <property type="protein sequence ID" value="MFC6008272.1"/>
    <property type="molecule type" value="Genomic_DNA"/>
</dbReference>
<comment type="caution">
    <text evidence="2">The sequence shown here is derived from an EMBL/GenBank/DDBJ whole genome shotgun (WGS) entry which is preliminary data.</text>
</comment>
<protein>
    <recommendedName>
        <fullName evidence="4">Fenitrothion hydrolase</fullName>
    </recommendedName>
</protein>
<reference evidence="3" key="1">
    <citation type="journal article" date="2019" name="Int. J. Syst. Evol. Microbiol.">
        <title>The Global Catalogue of Microorganisms (GCM) 10K type strain sequencing project: providing services to taxonomists for standard genome sequencing and annotation.</title>
        <authorList>
            <consortium name="The Broad Institute Genomics Platform"/>
            <consortium name="The Broad Institute Genome Sequencing Center for Infectious Disease"/>
            <person name="Wu L."/>
            <person name="Ma J."/>
        </authorList>
    </citation>
    <scope>NUCLEOTIDE SEQUENCE [LARGE SCALE GENOMIC DNA]</scope>
    <source>
        <strain evidence="3">KACC 14249</strain>
    </source>
</reference>
<keyword evidence="3" id="KW-1185">Reference proteome</keyword>
<feature type="transmembrane region" description="Helical" evidence="1">
    <location>
        <begin position="185"/>
        <end position="205"/>
    </location>
</feature>
<gene>
    <name evidence="2" type="ORF">ACFQDO_14135</name>
</gene>
<evidence type="ECO:0000313" key="2">
    <source>
        <dbReference type="EMBL" id="MFC6008272.1"/>
    </source>
</evidence>
<feature type="transmembrane region" description="Helical" evidence="1">
    <location>
        <begin position="26"/>
        <end position="46"/>
    </location>
</feature>
<feature type="transmembrane region" description="Helical" evidence="1">
    <location>
        <begin position="386"/>
        <end position="407"/>
    </location>
</feature>
<evidence type="ECO:0008006" key="4">
    <source>
        <dbReference type="Google" id="ProtNLM"/>
    </source>
</evidence>
<feature type="transmembrane region" description="Helical" evidence="1">
    <location>
        <begin position="106"/>
        <end position="126"/>
    </location>
</feature>
<evidence type="ECO:0000313" key="3">
    <source>
        <dbReference type="Proteomes" id="UP001596189"/>
    </source>
</evidence>
<organism evidence="2 3">
    <name type="scientific">Angustibacter luteus</name>
    <dbReference type="NCBI Taxonomy" id="658456"/>
    <lineage>
        <taxon>Bacteria</taxon>
        <taxon>Bacillati</taxon>
        <taxon>Actinomycetota</taxon>
        <taxon>Actinomycetes</taxon>
        <taxon>Kineosporiales</taxon>
        <taxon>Kineosporiaceae</taxon>
    </lineage>
</organism>